<organism evidence="3 4">
    <name type="scientific">Zopfia rhizophila CBS 207.26</name>
    <dbReference type="NCBI Taxonomy" id="1314779"/>
    <lineage>
        <taxon>Eukaryota</taxon>
        <taxon>Fungi</taxon>
        <taxon>Dikarya</taxon>
        <taxon>Ascomycota</taxon>
        <taxon>Pezizomycotina</taxon>
        <taxon>Dothideomycetes</taxon>
        <taxon>Dothideomycetes incertae sedis</taxon>
        <taxon>Zopfiaceae</taxon>
        <taxon>Zopfia</taxon>
    </lineage>
</organism>
<proteinExistence type="predicted"/>
<accession>A0A6A6DF45</accession>
<feature type="domain" description="Heterokaryon incompatibility" evidence="2">
    <location>
        <begin position="308"/>
        <end position="380"/>
    </location>
</feature>
<evidence type="ECO:0000256" key="1">
    <source>
        <dbReference type="SAM" id="MobiDB-lite"/>
    </source>
</evidence>
<evidence type="ECO:0000259" key="2">
    <source>
        <dbReference type="Pfam" id="PF06985"/>
    </source>
</evidence>
<dbReference type="PANTHER" id="PTHR33112">
    <property type="entry name" value="DOMAIN PROTEIN, PUTATIVE-RELATED"/>
    <property type="match status" value="1"/>
</dbReference>
<evidence type="ECO:0000313" key="4">
    <source>
        <dbReference type="Proteomes" id="UP000800200"/>
    </source>
</evidence>
<feature type="region of interest" description="Disordered" evidence="1">
    <location>
        <begin position="27"/>
        <end position="62"/>
    </location>
</feature>
<dbReference type="PANTHER" id="PTHR33112:SF16">
    <property type="entry name" value="HETEROKARYON INCOMPATIBILITY DOMAIN-CONTAINING PROTEIN"/>
    <property type="match status" value="1"/>
</dbReference>
<dbReference type="OrthoDB" id="5125733at2759"/>
<evidence type="ECO:0000313" key="3">
    <source>
        <dbReference type="EMBL" id="KAF2176839.1"/>
    </source>
</evidence>
<protein>
    <submittedName>
        <fullName evidence="3">HET-domain-containing protein</fullName>
    </submittedName>
</protein>
<feature type="compositionally biased region" description="Basic and acidic residues" evidence="1">
    <location>
        <begin position="49"/>
        <end position="59"/>
    </location>
</feature>
<dbReference type="AlphaFoldDB" id="A0A6A6DF45"/>
<dbReference type="Proteomes" id="UP000800200">
    <property type="component" value="Unassembled WGS sequence"/>
</dbReference>
<keyword evidence="4" id="KW-1185">Reference proteome</keyword>
<dbReference type="Pfam" id="PF06985">
    <property type="entry name" value="HET"/>
    <property type="match status" value="1"/>
</dbReference>
<name>A0A6A6DF45_9PEZI</name>
<dbReference type="EMBL" id="ML994700">
    <property type="protein sequence ID" value="KAF2176839.1"/>
    <property type="molecule type" value="Genomic_DNA"/>
</dbReference>
<reference evidence="3" key="1">
    <citation type="journal article" date="2020" name="Stud. Mycol.">
        <title>101 Dothideomycetes genomes: a test case for predicting lifestyles and emergence of pathogens.</title>
        <authorList>
            <person name="Haridas S."/>
            <person name="Albert R."/>
            <person name="Binder M."/>
            <person name="Bloem J."/>
            <person name="Labutti K."/>
            <person name="Salamov A."/>
            <person name="Andreopoulos B."/>
            <person name="Baker S."/>
            <person name="Barry K."/>
            <person name="Bills G."/>
            <person name="Bluhm B."/>
            <person name="Cannon C."/>
            <person name="Castanera R."/>
            <person name="Culley D."/>
            <person name="Daum C."/>
            <person name="Ezra D."/>
            <person name="Gonzalez J."/>
            <person name="Henrissat B."/>
            <person name="Kuo A."/>
            <person name="Liang C."/>
            <person name="Lipzen A."/>
            <person name="Lutzoni F."/>
            <person name="Magnuson J."/>
            <person name="Mondo S."/>
            <person name="Nolan M."/>
            <person name="Ohm R."/>
            <person name="Pangilinan J."/>
            <person name="Park H.-J."/>
            <person name="Ramirez L."/>
            <person name="Alfaro M."/>
            <person name="Sun H."/>
            <person name="Tritt A."/>
            <person name="Yoshinaga Y."/>
            <person name="Zwiers L.-H."/>
            <person name="Turgeon B."/>
            <person name="Goodwin S."/>
            <person name="Spatafora J."/>
            <person name="Crous P."/>
            <person name="Grigoriev I."/>
        </authorList>
    </citation>
    <scope>NUCLEOTIDE SEQUENCE</scope>
    <source>
        <strain evidence="3">CBS 207.26</strain>
    </source>
</reference>
<gene>
    <name evidence="3" type="ORF">K469DRAFT_698179</name>
</gene>
<sequence length="921" mass="104194">MWQVDSRDVNIKDPSSVRRLYHKIKDKAKSTRKAAVQARDESGSPEQVRSARSDVRVEESTANTQDSLEVEYRVLLCDVCTHVPWILLPFEDHEGYPHHASLEALINSATTCAMCGIVLHAAVSNLRRSKEPPPGIRSWWKRYESVHTYQDVRSNALRRATYIKGLGPSMPTMQSDMVVEEIPIDLDELRTQVPKSMGIWLYGNYWSDPEANIQDVASQNRLMGVGARFGKSNHMFDSINNPKEWIHIRGSALSIATDEGKSLVSSMQQNLECRRPPTNPILPTRILDIFVSEDSVVLHEGHGQRGRYVAFSHSWGTSSRLMLETSNLEDLKRGMDLTSLPQTFRDAIQITKRLGIHYLWIDCLCIVQDDPLDWEKEAELYRQQNGMLPQRTNNSYLSSASLSLGYKSTVQADGPDTFHVLMPSSIDDKKGKLFFSKEWLPGSCSQLPQKAIIGSFGQSFDPLGDEPLSRRGWTLQERLLPSRLIHYAKDQMYFQCGCRIQSEDGFLFRNKMFSLESLVVQEKIPFEEHGAIGPGVSFIPRYHLELPRGRWDGGWLSLIQNYSQRKLTVDQDKLPALSGLARLLAGRTGDRYLAGLWANHLPEDLFWRVYPQEESYSDAVGGLPIRGKILGEVKRPKEYRAPSWSRASLDAPVRFLPLTYGSLVSRVVICSTTPSGVDEYGRVKAGRLVIDGPVYEIFPRIPEDKPSAHGRPVEIRFSPGDNRETSPGDLFLDFPDEPIPSPCYALFLDPGNALVLRVRQGRPEIKRDEIPGFDVERDANSISEKLVTTNSVVEVVKKRPELKGLMWQSLPNAERIGIATFSKGYKPMAREDKKEVEELDVDNLTLEDVEHVLAGESWGAITREDPRQEKSFFVKIFGLARSTEVLCKSKACAKKWWVPAKPEEHQNSQNRQLPTTIVHSD</sequence>
<dbReference type="InterPro" id="IPR010730">
    <property type="entry name" value="HET"/>
</dbReference>